<sequence length="170" mass="19549">MIKLTDVLNKKVVGYSGDDYGKIIDVLFDNRRIKIIGYILSKRKGLFNCFYIITPKQINIVSDVIIISNLDKDYNKIKYRFLKKLSLSDRLGNNVFSKDAKFMGILKDVIFDEYSGEIKALCISNGMLNDLITGRNIILVDKETRFKSKFIVVNDDVKILNKASLKKLLR</sequence>
<dbReference type="SUPFAM" id="SSF50346">
    <property type="entry name" value="PRC-barrel domain"/>
    <property type="match status" value="2"/>
</dbReference>
<dbReference type="Pfam" id="PF05239">
    <property type="entry name" value="PRC"/>
    <property type="match status" value="1"/>
</dbReference>
<accession>R7RSM7</accession>
<evidence type="ECO:0000313" key="3">
    <source>
        <dbReference type="Proteomes" id="UP000014923"/>
    </source>
</evidence>
<protein>
    <recommendedName>
        <fullName evidence="1">PRC-barrel domain-containing protein</fullName>
    </recommendedName>
</protein>
<reference evidence="2" key="1">
    <citation type="submission" date="2013-03" db="EMBL/GenBank/DDBJ databases">
        <title>Draft genome sequence of the hydrogen-ethanol-producing anaerobic alkalithermophilic Caloramator celere.</title>
        <authorList>
            <person name="Ciranna A."/>
            <person name="Larjo A."/>
            <person name="Kivisto A."/>
            <person name="Santala V."/>
            <person name="Roos C."/>
            <person name="Karp M."/>
        </authorList>
    </citation>
    <scope>NUCLEOTIDE SEQUENCE [LARGE SCALE GENOMIC DNA]</scope>
    <source>
        <strain evidence="2">DSM 8682</strain>
    </source>
</reference>
<dbReference type="Proteomes" id="UP000014923">
    <property type="component" value="Unassembled WGS sequence"/>
</dbReference>
<dbReference type="EMBL" id="CAVN010000095">
    <property type="protein sequence ID" value="CDF58260.1"/>
    <property type="molecule type" value="Genomic_DNA"/>
</dbReference>
<keyword evidence="3" id="KW-1185">Reference proteome</keyword>
<evidence type="ECO:0000313" key="2">
    <source>
        <dbReference type="EMBL" id="CDF58260.1"/>
    </source>
</evidence>
<dbReference type="HOGENOM" id="CLU_1569922_0_0_9"/>
<dbReference type="OrthoDB" id="1716342at2"/>
<proteinExistence type="predicted"/>
<dbReference type="eggNOG" id="ENOG5033V2V">
    <property type="taxonomic scope" value="Bacteria"/>
</dbReference>
<dbReference type="RefSeq" id="WP_018662179.1">
    <property type="nucleotide sequence ID" value="NZ_HF952018.1"/>
</dbReference>
<organism evidence="2 3">
    <name type="scientific">Thermobrachium celere DSM 8682</name>
    <dbReference type="NCBI Taxonomy" id="941824"/>
    <lineage>
        <taxon>Bacteria</taxon>
        <taxon>Bacillati</taxon>
        <taxon>Bacillota</taxon>
        <taxon>Clostridia</taxon>
        <taxon>Eubacteriales</taxon>
        <taxon>Clostridiaceae</taxon>
        <taxon>Thermobrachium</taxon>
    </lineage>
</organism>
<name>R7RSM7_9CLOT</name>
<feature type="domain" description="PRC-barrel" evidence="1">
    <location>
        <begin position="2"/>
        <end position="70"/>
    </location>
</feature>
<dbReference type="InterPro" id="IPR027275">
    <property type="entry name" value="PRC-brl_dom"/>
</dbReference>
<comment type="caution">
    <text evidence="2">The sequence shown here is derived from an EMBL/GenBank/DDBJ whole genome shotgun (WGS) entry which is preliminary data.</text>
</comment>
<evidence type="ECO:0000259" key="1">
    <source>
        <dbReference type="Pfam" id="PF05239"/>
    </source>
</evidence>
<gene>
    <name evidence="2" type="ORF">TCEL_00306</name>
</gene>
<dbReference type="InterPro" id="IPR011033">
    <property type="entry name" value="PRC_barrel-like_sf"/>
</dbReference>
<dbReference type="AlphaFoldDB" id="R7RSM7"/>
<dbReference type="Gene3D" id="2.30.30.240">
    <property type="entry name" value="PRC-barrel domain"/>
    <property type="match status" value="2"/>
</dbReference>